<evidence type="ECO:0000313" key="5">
    <source>
        <dbReference type="Proteomes" id="UP000886885"/>
    </source>
</evidence>
<dbReference type="GO" id="GO:0005506">
    <property type="term" value="F:iron ion binding"/>
    <property type="evidence" value="ECO:0007669"/>
    <property type="project" value="InterPro"/>
</dbReference>
<dbReference type="InterPro" id="IPR001128">
    <property type="entry name" value="Cyt_P450"/>
</dbReference>
<organism evidence="4 5">
    <name type="scientific">Populus tomentosa</name>
    <name type="common">Chinese white poplar</name>
    <dbReference type="NCBI Taxonomy" id="118781"/>
    <lineage>
        <taxon>Eukaryota</taxon>
        <taxon>Viridiplantae</taxon>
        <taxon>Streptophyta</taxon>
        <taxon>Embryophyta</taxon>
        <taxon>Tracheophyta</taxon>
        <taxon>Spermatophyta</taxon>
        <taxon>Magnoliopsida</taxon>
        <taxon>eudicotyledons</taxon>
        <taxon>Gunneridae</taxon>
        <taxon>Pentapetalae</taxon>
        <taxon>rosids</taxon>
        <taxon>fabids</taxon>
        <taxon>Malpighiales</taxon>
        <taxon>Salicaceae</taxon>
        <taxon>Saliceae</taxon>
        <taxon>Populus</taxon>
    </lineage>
</organism>
<proteinExistence type="inferred from homology"/>
<keyword evidence="2" id="KW-0479">Metal-binding</keyword>
<keyword evidence="5" id="KW-1185">Reference proteome</keyword>
<accession>A0A8X8DJ70</accession>
<reference evidence="4" key="1">
    <citation type="journal article" date="2020" name="bioRxiv">
        <title>Hybrid origin of Populus tomentosa Carr. identified through genome sequencing and phylogenomic analysis.</title>
        <authorList>
            <person name="An X."/>
            <person name="Gao K."/>
            <person name="Chen Z."/>
            <person name="Li J."/>
            <person name="Yang X."/>
            <person name="Yang X."/>
            <person name="Zhou J."/>
            <person name="Guo T."/>
            <person name="Zhao T."/>
            <person name="Huang S."/>
            <person name="Miao D."/>
            <person name="Khan W.U."/>
            <person name="Rao P."/>
            <person name="Ye M."/>
            <person name="Lei B."/>
            <person name="Liao W."/>
            <person name="Wang J."/>
            <person name="Ji L."/>
            <person name="Li Y."/>
            <person name="Guo B."/>
            <person name="Mustafa N.S."/>
            <person name="Li S."/>
            <person name="Yun Q."/>
            <person name="Keller S.R."/>
            <person name="Mao J."/>
            <person name="Zhang R."/>
            <person name="Strauss S.H."/>
        </authorList>
    </citation>
    <scope>NUCLEOTIDE SEQUENCE</scope>
    <source>
        <strain evidence="4">GM15</strain>
        <tissue evidence="4">Leaf</tissue>
    </source>
</reference>
<dbReference type="GO" id="GO:0016125">
    <property type="term" value="P:sterol metabolic process"/>
    <property type="evidence" value="ECO:0007669"/>
    <property type="project" value="TreeGrafter"/>
</dbReference>
<dbReference type="Proteomes" id="UP000886885">
    <property type="component" value="Chromosome 1A"/>
</dbReference>
<dbReference type="GO" id="GO:0016705">
    <property type="term" value="F:oxidoreductase activity, acting on paired donors, with incorporation or reduction of molecular oxygen"/>
    <property type="evidence" value="ECO:0007669"/>
    <property type="project" value="InterPro"/>
</dbReference>
<comment type="similarity">
    <text evidence="1">Belongs to the cytochrome P450 family.</text>
</comment>
<keyword evidence="3" id="KW-0408">Iron</keyword>
<gene>
    <name evidence="4" type="ORF">POTOM_002100</name>
</gene>
<dbReference type="GO" id="GO:0020037">
    <property type="term" value="F:heme binding"/>
    <property type="evidence" value="ECO:0007669"/>
    <property type="project" value="InterPro"/>
</dbReference>
<name>A0A8X8DJ70_POPTO</name>
<dbReference type="PANTHER" id="PTHR24286">
    <property type="entry name" value="CYTOCHROME P450 26"/>
    <property type="match status" value="1"/>
</dbReference>
<evidence type="ECO:0000256" key="3">
    <source>
        <dbReference type="ARBA" id="ARBA00023004"/>
    </source>
</evidence>
<dbReference type="GO" id="GO:0016132">
    <property type="term" value="P:brassinosteroid biosynthetic process"/>
    <property type="evidence" value="ECO:0007669"/>
    <property type="project" value="TreeGrafter"/>
</dbReference>
<protein>
    <submittedName>
        <fullName evidence="4">Uncharacterized protein</fullName>
    </submittedName>
</protein>
<dbReference type="AlphaFoldDB" id="A0A8X8DJ70"/>
<dbReference type="EMBL" id="JAAWWB010000001">
    <property type="protein sequence ID" value="KAG6792935.1"/>
    <property type="molecule type" value="Genomic_DNA"/>
</dbReference>
<dbReference type="GO" id="GO:0004497">
    <property type="term" value="F:monooxygenase activity"/>
    <property type="evidence" value="ECO:0007669"/>
    <property type="project" value="InterPro"/>
</dbReference>
<comment type="caution">
    <text evidence="4">The sequence shown here is derived from an EMBL/GenBank/DDBJ whole genome shotgun (WGS) entry which is preliminary data.</text>
</comment>
<dbReference type="OrthoDB" id="1372046at2759"/>
<sequence length="167" mass="19116">MWTIEFLVVALAVVYYTHLISKWRNPKIDGVLPPGSMGWPLLGETLQFIIPGRSIDLHPFVKKRMHKYGRIFKTSLLGKPTVISTDNEVNKYILQHEGTLVEPWESLLPKIENMINTNLAKWATQGPVDVKQVISAVTKEIVFGYDAENSKYRFTKVKGREVTRNPH</sequence>
<dbReference type="PANTHER" id="PTHR24286:SF369">
    <property type="entry name" value="CYTOCHROME P450"/>
    <property type="match status" value="1"/>
</dbReference>
<evidence type="ECO:0000256" key="1">
    <source>
        <dbReference type="ARBA" id="ARBA00010617"/>
    </source>
</evidence>
<evidence type="ECO:0000313" key="4">
    <source>
        <dbReference type="EMBL" id="KAG6792935.1"/>
    </source>
</evidence>
<evidence type="ECO:0000256" key="2">
    <source>
        <dbReference type="ARBA" id="ARBA00022723"/>
    </source>
</evidence>
<dbReference type="Pfam" id="PF00067">
    <property type="entry name" value="p450"/>
    <property type="match status" value="1"/>
</dbReference>
<dbReference type="GO" id="GO:0010268">
    <property type="term" value="P:brassinosteroid homeostasis"/>
    <property type="evidence" value="ECO:0007669"/>
    <property type="project" value="TreeGrafter"/>
</dbReference>